<dbReference type="InterPro" id="IPR011990">
    <property type="entry name" value="TPR-like_helical_dom_sf"/>
</dbReference>
<accession>A0A0L0RXJ4</accession>
<evidence type="ECO:0000256" key="1">
    <source>
        <dbReference type="ARBA" id="ARBA00022803"/>
    </source>
</evidence>
<proteinExistence type="inferred from homology"/>
<name>A0A0L0RXJ4_ALLM3</name>
<dbReference type="AlphaFoldDB" id="A0A0L0RXJ4"/>
<dbReference type="Gene3D" id="1.25.40.10">
    <property type="entry name" value="Tetratricopeptide repeat domain"/>
    <property type="match status" value="1"/>
</dbReference>
<comment type="similarity">
    <text evidence="2">Belongs to the APC3/CDC27 family.</text>
</comment>
<gene>
    <name evidence="3" type="ORF">AMAG_01031</name>
</gene>
<dbReference type="EMBL" id="GG745328">
    <property type="protein sequence ID" value="KNE55097.1"/>
    <property type="molecule type" value="Genomic_DNA"/>
</dbReference>
<dbReference type="Proteomes" id="UP000054350">
    <property type="component" value="Unassembled WGS sequence"/>
</dbReference>
<sequence length="534" mass="59127">MTRGLAASAPFDVSGTLGAARSHLMVGFIESAKCLASCTLTYLESKAWEPADMQFTIQGHEILADACVEDGERDKARMHYDAAIQTIPSGQIANFIGLVEKYAALLVKLHEHGKALKVVEKVPEKALTDKLKWIVAQFGYIAHRRTYLPHLLARYPHATELVAASQRVGLSLVDIRTAIESAPSTSPLWVQQLHEAEAHCNDGNLPAARDQLTAHPLAHDPELTARAASTLARQMQWKDARALFDRVWLLDPWRVRGIDMYVLVLKQIGPEPARSDQEAAERAVQWERSVQSVVQRLNRIARESVEAAVASAVWAWHVGALEEAKRSLDSAEQIEPGYRLARLVRGHLALLENDLRPAISIAKDLLQQTPDLLAYHFALSAYSASEDWASHALVVAREVLPKYPANAEAIGIVANAFLLHGGPNDKADAIALLEKLIMQHPTCESALRLLCAEYVRQKNTARIHQLLNYCTPFTGKTDTILVERGIAFDLESQTLAALNEFIEAQTRAPRSVEAQQWIVRMNEKLHAVPGDEDV</sequence>
<keyword evidence="4" id="KW-1185">Reference proteome</keyword>
<dbReference type="PANTHER" id="PTHR12558:SF13">
    <property type="entry name" value="CELL DIVISION CYCLE PROTEIN 27 HOMOLOG"/>
    <property type="match status" value="1"/>
</dbReference>
<evidence type="ECO:0000313" key="4">
    <source>
        <dbReference type="Proteomes" id="UP000054350"/>
    </source>
</evidence>
<evidence type="ECO:0008006" key="5">
    <source>
        <dbReference type="Google" id="ProtNLM"/>
    </source>
</evidence>
<dbReference type="VEuPathDB" id="FungiDB:AMAG_01031"/>
<dbReference type="GO" id="GO:0051301">
    <property type="term" value="P:cell division"/>
    <property type="evidence" value="ECO:0007669"/>
    <property type="project" value="TreeGrafter"/>
</dbReference>
<reference evidence="3 4" key="1">
    <citation type="submission" date="2009-11" db="EMBL/GenBank/DDBJ databases">
        <title>Annotation of Allomyces macrogynus ATCC 38327.</title>
        <authorList>
            <consortium name="The Broad Institute Genome Sequencing Platform"/>
            <person name="Russ C."/>
            <person name="Cuomo C."/>
            <person name="Burger G."/>
            <person name="Gray M.W."/>
            <person name="Holland P.W.H."/>
            <person name="King N."/>
            <person name="Lang F.B.F."/>
            <person name="Roger A.J."/>
            <person name="Ruiz-Trillo I."/>
            <person name="Young S.K."/>
            <person name="Zeng Q."/>
            <person name="Gargeya S."/>
            <person name="Fitzgerald M."/>
            <person name="Haas B."/>
            <person name="Abouelleil A."/>
            <person name="Alvarado L."/>
            <person name="Arachchi H.M."/>
            <person name="Berlin A."/>
            <person name="Chapman S.B."/>
            <person name="Gearin G."/>
            <person name="Goldberg J."/>
            <person name="Griggs A."/>
            <person name="Gujja S."/>
            <person name="Hansen M."/>
            <person name="Heiman D."/>
            <person name="Howarth C."/>
            <person name="Larimer J."/>
            <person name="Lui A."/>
            <person name="MacDonald P.J.P."/>
            <person name="McCowen C."/>
            <person name="Montmayeur A."/>
            <person name="Murphy C."/>
            <person name="Neiman D."/>
            <person name="Pearson M."/>
            <person name="Priest M."/>
            <person name="Roberts A."/>
            <person name="Saif S."/>
            <person name="Shea T."/>
            <person name="Sisk P."/>
            <person name="Stolte C."/>
            <person name="Sykes S."/>
            <person name="Wortman J."/>
            <person name="Nusbaum C."/>
            <person name="Birren B."/>
        </authorList>
    </citation>
    <scope>NUCLEOTIDE SEQUENCE [LARGE SCALE GENOMIC DNA]</scope>
    <source>
        <strain evidence="3 4">ATCC 38327</strain>
    </source>
</reference>
<protein>
    <recommendedName>
        <fullName evidence="5">Tetratricopeptide repeat protein</fullName>
    </recommendedName>
</protein>
<dbReference type="GO" id="GO:0005680">
    <property type="term" value="C:anaphase-promoting complex"/>
    <property type="evidence" value="ECO:0007669"/>
    <property type="project" value="UniProtKB-ARBA"/>
</dbReference>
<keyword evidence="1" id="KW-0802">TPR repeat</keyword>
<evidence type="ECO:0000256" key="2">
    <source>
        <dbReference type="ARBA" id="ARBA00038210"/>
    </source>
</evidence>
<reference evidence="4" key="2">
    <citation type="submission" date="2009-11" db="EMBL/GenBank/DDBJ databases">
        <title>The Genome Sequence of Allomyces macrogynus strain ATCC 38327.</title>
        <authorList>
            <consortium name="The Broad Institute Genome Sequencing Platform"/>
            <person name="Russ C."/>
            <person name="Cuomo C."/>
            <person name="Shea T."/>
            <person name="Young S.K."/>
            <person name="Zeng Q."/>
            <person name="Koehrsen M."/>
            <person name="Haas B."/>
            <person name="Borodovsky M."/>
            <person name="Guigo R."/>
            <person name="Alvarado L."/>
            <person name="Berlin A."/>
            <person name="Borenstein D."/>
            <person name="Chen Z."/>
            <person name="Engels R."/>
            <person name="Freedman E."/>
            <person name="Gellesch M."/>
            <person name="Goldberg J."/>
            <person name="Griggs A."/>
            <person name="Gujja S."/>
            <person name="Heiman D."/>
            <person name="Hepburn T."/>
            <person name="Howarth C."/>
            <person name="Jen D."/>
            <person name="Larson L."/>
            <person name="Lewis B."/>
            <person name="Mehta T."/>
            <person name="Park D."/>
            <person name="Pearson M."/>
            <person name="Roberts A."/>
            <person name="Saif S."/>
            <person name="Shenoy N."/>
            <person name="Sisk P."/>
            <person name="Stolte C."/>
            <person name="Sykes S."/>
            <person name="Walk T."/>
            <person name="White J."/>
            <person name="Yandava C."/>
            <person name="Burger G."/>
            <person name="Gray M.W."/>
            <person name="Holland P.W.H."/>
            <person name="King N."/>
            <person name="Lang F.B.F."/>
            <person name="Roger A.J."/>
            <person name="Ruiz-Trillo I."/>
            <person name="Lander E."/>
            <person name="Nusbaum C."/>
        </authorList>
    </citation>
    <scope>NUCLEOTIDE SEQUENCE [LARGE SCALE GENOMIC DNA]</scope>
    <source>
        <strain evidence="4">ATCC 38327</strain>
    </source>
</reference>
<dbReference type="OrthoDB" id="308440at2759"/>
<organism evidence="3 4">
    <name type="scientific">Allomyces macrogynus (strain ATCC 38327)</name>
    <name type="common">Allomyces javanicus var. macrogynus</name>
    <dbReference type="NCBI Taxonomy" id="578462"/>
    <lineage>
        <taxon>Eukaryota</taxon>
        <taxon>Fungi</taxon>
        <taxon>Fungi incertae sedis</taxon>
        <taxon>Blastocladiomycota</taxon>
        <taxon>Blastocladiomycetes</taxon>
        <taxon>Blastocladiales</taxon>
        <taxon>Blastocladiaceae</taxon>
        <taxon>Allomyces</taxon>
    </lineage>
</organism>
<dbReference type="PANTHER" id="PTHR12558">
    <property type="entry name" value="CELL DIVISION CYCLE 16,23,27"/>
    <property type="match status" value="1"/>
</dbReference>
<dbReference type="SUPFAM" id="SSF48452">
    <property type="entry name" value="TPR-like"/>
    <property type="match status" value="1"/>
</dbReference>
<evidence type="ECO:0000313" key="3">
    <source>
        <dbReference type="EMBL" id="KNE55097.1"/>
    </source>
</evidence>